<dbReference type="InterPro" id="IPR004843">
    <property type="entry name" value="Calcineurin-like_PHP"/>
</dbReference>
<evidence type="ECO:0000256" key="6">
    <source>
        <dbReference type="SAM" id="MobiDB-lite"/>
    </source>
</evidence>
<evidence type="ECO:0000256" key="5">
    <source>
        <dbReference type="ARBA" id="ARBA00023211"/>
    </source>
</evidence>
<keyword evidence="1" id="KW-1003">Cell membrane</keyword>
<evidence type="ECO:0000256" key="1">
    <source>
        <dbReference type="ARBA" id="ARBA00022475"/>
    </source>
</evidence>
<dbReference type="GO" id="GO:0016020">
    <property type="term" value="C:membrane"/>
    <property type="evidence" value="ECO:0007669"/>
    <property type="project" value="GOC"/>
</dbReference>
<feature type="domain" description="Calcineurin-like phosphoesterase" evidence="7">
    <location>
        <begin position="2"/>
        <end position="157"/>
    </location>
</feature>
<dbReference type="Gene3D" id="3.60.21.10">
    <property type="match status" value="1"/>
</dbReference>
<proteinExistence type="predicted"/>
<evidence type="ECO:0000313" key="8">
    <source>
        <dbReference type="EMBL" id="EYF08674.1"/>
    </source>
</evidence>
<gene>
    <name evidence="8" type="ORF">CAP_2535</name>
</gene>
<evidence type="ECO:0000256" key="3">
    <source>
        <dbReference type="ARBA" id="ARBA00022723"/>
    </source>
</evidence>
<keyword evidence="5" id="KW-0464">Manganese</keyword>
<evidence type="ECO:0000313" key="9">
    <source>
        <dbReference type="Proteomes" id="UP000019678"/>
    </source>
</evidence>
<dbReference type="InterPro" id="IPR029052">
    <property type="entry name" value="Metallo-depent_PP-like"/>
</dbReference>
<name>A0A017THF6_9BACT</name>
<feature type="region of interest" description="Disordered" evidence="6">
    <location>
        <begin position="288"/>
        <end position="307"/>
    </location>
</feature>
<accession>A0A017THF6</accession>
<dbReference type="EMBL" id="ASRX01000002">
    <property type="protein sequence ID" value="EYF08674.1"/>
    <property type="molecule type" value="Genomic_DNA"/>
</dbReference>
<dbReference type="InterPro" id="IPR043461">
    <property type="entry name" value="LpxH-like"/>
</dbReference>
<comment type="caution">
    <text evidence="8">The sequence shown here is derived from an EMBL/GenBank/DDBJ whole genome shotgun (WGS) entry which is preliminary data.</text>
</comment>
<evidence type="ECO:0000259" key="7">
    <source>
        <dbReference type="Pfam" id="PF00149"/>
    </source>
</evidence>
<dbReference type="GO" id="GO:0046872">
    <property type="term" value="F:metal ion binding"/>
    <property type="evidence" value="ECO:0007669"/>
    <property type="project" value="UniProtKB-KW"/>
</dbReference>
<keyword evidence="4" id="KW-0472">Membrane</keyword>
<keyword evidence="3" id="KW-0479">Metal-binding</keyword>
<dbReference type="GO" id="GO:0009245">
    <property type="term" value="P:lipid A biosynthetic process"/>
    <property type="evidence" value="ECO:0007669"/>
    <property type="project" value="TreeGrafter"/>
</dbReference>
<dbReference type="RefSeq" id="WP_197040928.1">
    <property type="nucleotide sequence ID" value="NZ_ASRX01000002.1"/>
</dbReference>
<evidence type="ECO:0000256" key="4">
    <source>
        <dbReference type="ARBA" id="ARBA00023136"/>
    </source>
</evidence>
<reference evidence="8 9" key="1">
    <citation type="submission" date="2013-05" db="EMBL/GenBank/DDBJ databases">
        <title>Genome assembly of Chondromyces apiculatus DSM 436.</title>
        <authorList>
            <person name="Sharma G."/>
            <person name="Khatri I."/>
            <person name="Kaur C."/>
            <person name="Mayilraj S."/>
            <person name="Subramanian S."/>
        </authorList>
    </citation>
    <scope>NUCLEOTIDE SEQUENCE [LARGE SCALE GENOMIC DNA]</scope>
    <source>
        <strain evidence="8 9">DSM 436</strain>
    </source>
</reference>
<dbReference type="Pfam" id="PF00149">
    <property type="entry name" value="Metallophos"/>
    <property type="match status" value="1"/>
</dbReference>
<dbReference type="Proteomes" id="UP000019678">
    <property type="component" value="Unassembled WGS sequence"/>
</dbReference>
<dbReference type="PANTHER" id="PTHR34990">
    <property type="entry name" value="UDP-2,3-DIACYLGLUCOSAMINE HYDROLASE-RELATED"/>
    <property type="match status" value="1"/>
</dbReference>
<dbReference type="eggNOG" id="COG2908">
    <property type="taxonomic scope" value="Bacteria"/>
</dbReference>
<organism evidence="8 9">
    <name type="scientific">Chondromyces apiculatus DSM 436</name>
    <dbReference type="NCBI Taxonomy" id="1192034"/>
    <lineage>
        <taxon>Bacteria</taxon>
        <taxon>Pseudomonadati</taxon>
        <taxon>Myxococcota</taxon>
        <taxon>Polyangia</taxon>
        <taxon>Polyangiales</taxon>
        <taxon>Polyangiaceae</taxon>
        <taxon>Chondromyces</taxon>
    </lineage>
</organism>
<dbReference type="PANTHER" id="PTHR34990:SF2">
    <property type="entry name" value="BLL8164 PROTEIN"/>
    <property type="match status" value="1"/>
</dbReference>
<keyword evidence="2" id="KW-0997">Cell inner membrane</keyword>
<dbReference type="SUPFAM" id="SSF56300">
    <property type="entry name" value="Metallo-dependent phosphatases"/>
    <property type="match status" value="1"/>
</dbReference>
<protein>
    <recommendedName>
        <fullName evidence="7">Calcineurin-like phosphoesterase domain-containing protein</fullName>
    </recommendedName>
</protein>
<dbReference type="GO" id="GO:0008758">
    <property type="term" value="F:UDP-2,3-diacylglucosamine hydrolase activity"/>
    <property type="evidence" value="ECO:0007669"/>
    <property type="project" value="TreeGrafter"/>
</dbReference>
<dbReference type="STRING" id="1192034.CAP_2535"/>
<keyword evidence="9" id="KW-1185">Reference proteome</keyword>
<dbReference type="AlphaFoldDB" id="A0A017THF6"/>
<evidence type="ECO:0000256" key="2">
    <source>
        <dbReference type="ARBA" id="ARBA00022519"/>
    </source>
</evidence>
<sequence>MISDIHVGDPQSPALEDFDRDADFARLLLEEIPARTRGDATLIIGGDFIDFPQILPVLGKNSPHALYGTTEEESVARVRRAIEGHHLVFSALRTFLDRGNQVLLLPGNHDIDLHFPGVLEEIQAAVGASQSTDFAFVPEGFLREKRVYIEHGNQYAFDNRFDHWESPILEAPDGKRRIERPWGTLFMDETYNEIEEAYPFVNRIFPHGALAKVLLYQDTKTALPKLALLVKFFMTKGKRYLIEQMLGAGPEEADEPMTRQAIEQFVGGLEKLSHEEKRALVEEVARDTGAAEEHEEPAAGMQFAPGLLGRTDENGLEQRAQEVLRSGTVDIVAFGHTHKPEARPLFFGGRACSIFNTGGWIPVLEILPHALPSLAELRAASPVHELRYLVLDFDSGPVGSLERLKTT</sequence>